<evidence type="ECO:0000256" key="2">
    <source>
        <dbReference type="SAM" id="Phobius"/>
    </source>
</evidence>
<dbReference type="AlphaFoldDB" id="X6NAD9"/>
<dbReference type="EMBL" id="ASPP01010872">
    <property type="protein sequence ID" value="ETO22277.1"/>
    <property type="molecule type" value="Genomic_DNA"/>
</dbReference>
<proteinExistence type="predicted"/>
<protein>
    <submittedName>
        <fullName evidence="3">Uncharacterized protein</fullName>
    </submittedName>
</protein>
<sequence>MKKAEQSLREHIASLKKEINQSETDKSKLQHENEAMKERIKTLQAQASDKTQEYNSLTSLIQSLTQKKTQVQNDVRSSQNELEQIKRELANARSLLSQQTNELYAIQGEYKNLQNQLAQQNTEVKSLNSENDQLRDNTNTLKKQLSSAKGIVILRMRFHMYITYLAYIFRNICTYAYILNFFVFICMGGIGFGLFDKIKSLEDGNAELKVEVQKHEEDVKIPLVQKENEQPKKRGCCSIL</sequence>
<name>X6NAD9_RETFI</name>
<keyword evidence="2" id="KW-0472">Membrane</keyword>
<feature type="transmembrane region" description="Helical" evidence="2">
    <location>
        <begin position="175"/>
        <end position="195"/>
    </location>
</feature>
<keyword evidence="4" id="KW-1185">Reference proteome</keyword>
<accession>X6NAD9</accession>
<evidence type="ECO:0000256" key="1">
    <source>
        <dbReference type="SAM" id="MobiDB-lite"/>
    </source>
</evidence>
<keyword evidence="2" id="KW-1133">Transmembrane helix</keyword>
<keyword evidence="2" id="KW-0812">Transmembrane</keyword>
<comment type="caution">
    <text evidence="3">The sequence shown here is derived from an EMBL/GenBank/DDBJ whole genome shotgun (WGS) entry which is preliminary data.</text>
</comment>
<dbReference type="Proteomes" id="UP000023152">
    <property type="component" value="Unassembled WGS sequence"/>
</dbReference>
<gene>
    <name evidence="3" type="ORF">RFI_14923</name>
</gene>
<organism evidence="3 4">
    <name type="scientific">Reticulomyxa filosa</name>
    <dbReference type="NCBI Taxonomy" id="46433"/>
    <lineage>
        <taxon>Eukaryota</taxon>
        <taxon>Sar</taxon>
        <taxon>Rhizaria</taxon>
        <taxon>Retaria</taxon>
        <taxon>Foraminifera</taxon>
        <taxon>Monothalamids</taxon>
        <taxon>Reticulomyxidae</taxon>
        <taxon>Reticulomyxa</taxon>
    </lineage>
</organism>
<dbReference type="Gene3D" id="1.10.287.1490">
    <property type="match status" value="1"/>
</dbReference>
<feature type="region of interest" description="Disordered" evidence="1">
    <location>
        <begin position="1"/>
        <end position="34"/>
    </location>
</feature>
<evidence type="ECO:0000313" key="3">
    <source>
        <dbReference type="EMBL" id="ETO22277.1"/>
    </source>
</evidence>
<evidence type="ECO:0000313" key="4">
    <source>
        <dbReference type="Proteomes" id="UP000023152"/>
    </source>
</evidence>
<reference evidence="3 4" key="1">
    <citation type="journal article" date="2013" name="Curr. Biol.">
        <title>The Genome of the Foraminiferan Reticulomyxa filosa.</title>
        <authorList>
            <person name="Glockner G."/>
            <person name="Hulsmann N."/>
            <person name="Schleicher M."/>
            <person name="Noegel A.A."/>
            <person name="Eichinger L."/>
            <person name="Gallinger C."/>
            <person name="Pawlowski J."/>
            <person name="Sierra R."/>
            <person name="Euteneuer U."/>
            <person name="Pillet L."/>
            <person name="Moustafa A."/>
            <person name="Platzer M."/>
            <person name="Groth M."/>
            <person name="Szafranski K."/>
            <person name="Schliwa M."/>
        </authorList>
    </citation>
    <scope>NUCLEOTIDE SEQUENCE [LARGE SCALE GENOMIC DNA]</scope>
</reference>